<evidence type="ECO:0000313" key="2">
    <source>
        <dbReference type="Proteomes" id="UP000533476"/>
    </source>
</evidence>
<dbReference type="InterPro" id="IPR027417">
    <property type="entry name" value="P-loop_NTPase"/>
</dbReference>
<dbReference type="SUPFAM" id="SSF52540">
    <property type="entry name" value="P-loop containing nucleoside triphosphate hydrolases"/>
    <property type="match status" value="1"/>
</dbReference>
<sequence length="129" mass="14493">MSLLGEASMPASPTNPVVLVGVCAAGKTTVSHILEERGIVAKAVAQEHSQVPELYRRTGSTVVMLCASWRTVHQRRALSWDPAFYRTEWDRLRDARHHAGLIVHTDSLNPEQVADVIEDWLHRQRIPVH</sequence>
<protein>
    <recommendedName>
        <fullName evidence="3">AAA domain-containing protein</fullName>
    </recommendedName>
</protein>
<name>A0A7Y0L399_9FIRM</name>
<gene>
    <name evidence="1" type="ORF">HIJ39_09130</name>
</gene>
<accession>A0A7Y0L399</accession>
<dbReference type="RefSeq" id="WP_169098900.1">
    <property type="nucleotide sequence ID" value="NZ_JABBVZ010000024.1"/>
</dbReference>
<keyword evidence="2" id="KW-1185">Reference proteome</keyword>
<evidence type="ECO:0008006" key="3">
    <source>
        <dbReference type="Google" id="ProtNLM"/>
    </source>
</evidence>
<reference evidence="1 2" key="1">
    <citation type="submission" date="2020-04" db="EMBL/GenBank/DDBJ databases">
        <authorList>
            <person name="Zhang R."/>
            <person name="Schippers A."/>
        </authorList>
    </citation>
    <scope>NUCLEOTIDE SEQUENCE [LARGE SCALE GENOMIC DNA]</scope>
    <source>
        <strain evidence="1 2">DSM 109850</strain>
    </source>
</reference>
<comment type="caution">
    <text evidence="1">The sequence shown here is derived from an EMBL/GenBank/DDBJ whole genome shotgun (WGS) entry which is preliminary data.</text>
</comment>
<proteinExistence type="predicted"/>
<dbReference type="AlphaFoldDB" id="A0A7Y0L399"/>
<dbReference type="Proteomes" id="UP000533476">
    <property type="component" value="Unassembled WGS sequence"/>
</dbReference>
<dbReference type="EMBL" id="JABBVZ010000024">
    <property type="protein sequence ID" value="NMP22514.1"/>
    <property type="molecule type" value="Genomic_DNA"/>
</dbReference>
<organism evidence="1 2">
    <name type="scientific">Sulfobacillus harzensis</name>
    <dbReference type="NCBI Taxonomy" id="2729629"/>
    <lineage>
        <taxon>Bacteria</taxon>
        <taxon>Bacillati</taxon>
        <taxon>Bacillota</taxon>
        <taxon>Clostridia</taxon>
        <taxon>Eubacteriales</taxon>
        <taxon>Clostridiales Family XVII. Incertae Sedis</taxon>
        <taxon>Sulfobacillus</taxon>
    </lineage>
</organism>
<evidence type="ECO:0000313" key="1">
    <source>
        <dbReference type="EMBL" id="NMP22514.1"/>
    </source>
</evidence>